<dbReference type="InterPro" id="IPR039425">
    <property type="entry name" value="RNA_pol_sigma-70-like"/>
</dbReference>
<dbReference type="InterPro" id="IPR007627">
    <property type="entry name" value="RNA_pol_sigma70_r2"/>
</dbReference>
<feature type="domain" description="RNA polymerase sigma factor 70 region 4 type 2" evidence="6">
    <location>
        <begin position="151"/>
        <end position="201"/>
    </location>
</feature>
<dbReference type="NCBIfam" id="TIGR02937">
    <property type="entry name" value="sigma70-ECF"/>
    <property type="match status" value="1"/>
</dbReference>
<dbReference type="Proteomes" id="UP000824166">
    <property type="component" value="Unassembled WGS sequence"/>
</dbReference>
<dbReference type="InterPro" id="IPR013249">
    <property type="entry name" value="RNA_pol_sigma70_r4_t2"/>
</dbReference>
<dbReference type="EMBL" id="JAHOPC010000005">
    <property type="protein sequence ID" value="MBU8866633.1"/>
    <property type="molecule type" value="Genomic_DNA"/>
</dbReference>
<evidence type="ECO:0000256" key="1">
    <source>
        <dbReference type="ARBA" id="ARBA00010641"/>
    </source>
</evidence>
<evidence type="ECO:0000259" key="6">
    <source>
        <dbReference type="Pfam" id="PF08281"/>
    </source>
</evidence>
<gene>
    <name evidence="7" type="ORF">KSW38_10060</name>
</gene>
<dbReference type="RefSeq" id="WP_216924782.1">
    <property type="nucleotide sequence ID" value="NZ_JAHOPC010000005.1"/>
</dbReference>
<comment type="similarity">
    <text evidence="1">Belongs to the sigma-70 factor family. ECF subfamily.</text>
</comment>
<evidence type="ECO:0000256" key="3">
    <source>
        <dbReference type="ARBA" id="ARBA00023082"/>
    </source>
</evidence>
<accession>A0ABS6I754</accession>
<comment type="caution">
    <text evidence="7">The sequence shown here is derived from an EMBL/GenBank/DDBJ whole genome shotgun (WGS) entry which is preliminary data.</text>
</comment>
<name>A0ABS6I754_9MICC</name>
<keyword evidence="4" id="KW-0804">Transcription</keyword>
<dbReference type="InterPro" id="IPR014284">
    <property type="entry name" value="RNA_pol_sigma-70_dom"/>
</dbReference>
<dbReference type="PANTHER" id="PTHR43133:SF25">
    <property type="entry name" value="RNA POLYMERASE SIGMA FACTOR RFAY-RELATED"/>
    <property type="match status" value="1"/>
</dbReference>
<evidence type="ECO:0000256" key="2">
    <source>
        <dbReference type="ARBA" id="ARBA00023015"/>
    </source>
</evidence>
<evidence type="ECO:0000256" key="4">
    <source>
        <dbReference type="ARBA" id="ARBA00023163"/>
    </source>
</evidence>
<keyword evidence="8" id="KW-1185">Reference proteome</keyword>
<sequence>MEDLAFREPIQELRTLQGMRQTGESDQDLWQECVAGNADAFGALFDRHADAVFRYCLSRCGSWHDAEELASITFLEAWRQRNRLKLERDSVLPWLLGVATNANRNRARAAKRHAAFLARLPHSDSRHGEHEADHAEAIATRLDAERSVRDLLATTEGLSDGERDVVILCLLNGIGQDEAATTLGIRAGTVKSRLHRARVKLTAFRRSKERIEQTDIKIVETRLS</sequence>
<evidence type="ECO:0000313" key="7">
    <source>
        <dbReference type="EMBL" id="MBU8866633.1"/>
    </source>
</evidence>
<dbReference type="Pfam" id="PF04542">
    <property type="entry name" value="Sigma70_r2"/>
    <property type="match status" value="1"/>
</dbReference>
<keyword evidence="3" id="KW-0731">Sigma factor</keyword>
<organism evidence="7 8">
    <name type="scientific">Paenarthrobacter aromaticivorans</name>
    <dbReference type="NCBI Taxonomy" id="2849150"/>
    <lineage>
        <taxon>Bacteria</taxon>
        <taxon>Bacillati</taxon>
        <taxon>Actinomycetota</taxon>
        <taxon>Actinomycetes</taxon>
        <taxon>Micrococcales</taxon>
        <taxon>Micrococcaceae</taxon>
        <taxon>Paenarthrobacter</taxon>
    </lineage>
</organism>
<keyword evidence="2" id="KW-0805">Transcription regulation</keyword>
<proteinExistence type="inferred from homology"/>
<dbReference type="Pfam" id="PF08281">
    <property type="entry name" value="Sigma70_r4_2"/>
    <property type="match status" value="1"/>
</dbReference>
<evidence type="ECO:0000259" key="5">
    <source>
        <dbReference type="Pfam" id="PF04542"/>
    </source>
</evidence>
<evidence type="ECO:0000313" key="8">
    <source>
        <dbReference type="Proteomes" id="UP000824166"/>
    </source>
</evidence>
<reference evidence="7 8" key="1">
    <citation type="submission" date="2021-06" db="EMBL/GenBank/DDBJ databases">
        <authorList>
            <person name="Jeong J.W."/>
        </authorList>
    </citation>
    <scope>NUCLEOTIDE SEQUENCE [LARGE SCALE GENOMIC DNA]</scope>
    <source>
        <strain evidence="7 8">MMS21-TAE1-1</strain>
    </source>
</reference>
<dbReference type="PANTHER" id="PTHR43133">
    <property type="entry name" value="RNA POLYMERASE ECF-TYPE SIGMA FACTO"/>
    <property type="match status" value="1"/>
</dbReference>
<protein>
    <submittedName>
        <fullName evidence="7">RNA polymerase sigma factor</fullName>
    </submittedName>
</protein>
<feature type="domain" description="RNA polymerase sigma-70 region 2" evidence="5">
    <location>
        <begin position="44"/>
        <end position="112"/>
    </location>
</feature>